<evidence type="ECO:0000256" key="4">
    <source>
        <dbReference type="ARBA" id="ARBA00013007"/>
    </source>
</evidence>
<dbReference type="InterPro" id="IPR006130">
    <property type="entry name" value="Asp/Orn_carbamoylTrfase"/>
</dbReference>
<feature type="binding site" evidence="8">
    <location>
        <begin position="247"/>
        <end position="248"/>
    </location>
    <ligand>
        <name>L-ornithine</name>
        <dbReference type="ChEBI" id="CHEBI:46911"/>
    </ligand>
</feature>
<feature type="binding site" evidence="8">
    <location>
        <position position="311"/>
    </location>
    <ligand>
        <name>carbamoyl phosphate</name>
        <dbReference type="ChEBI" id="CHEBI:58228"/>
    </ligand>
</feature>
<protein>
    <recommendedName>
        <fullName evidence="5 8">Ornithine carbamoyltransferase</fullName>
        <shortName evidence="8">OTCase</shortName>
        <ecNumber evidence="4 8">2.1.3.3</ecNumber>
    </recommendedName>
</protein>
<dbReference type="RefSeq" id="WP_251872386.1">
    <property type="nucleotide sequence ID" value="NZ_CP098755.1"/>
</dbReference>
<evidence type="ECO:0000256" key="5">
    <source>
        <dbReference type="ARBA" id="ARBA00016634"/>
    </source>
</evidence>
<feature type="binding site" evidence="8">
    <location>
        <position position="243"/>
    </location>
    <ligand>
        <name>L-ornithine</name>
        <dbReference type="ChEBI" id="CHEBI:46911"/>
    </ligand>
</feature>
<feature type="binding site" evidence="8">
    <location>
        <position position="179"/>
    </location>
    <ligand>
        <name>L-ornithine</name>
        <dbReference type="ChEBI" id="CHEBI:46911"/>
    </ligand>
</feature>
<dbReference type="NCBIfam" id="TIGR00658">
    <property type="entry name" value="orni_carb_tr"/>
    <property type="match status" value="1"/>
</dbReference>
<proteinExistence type="inferred from homology"/>
<dbReference type="GO" id="GO:0004585">
    <property type="term" value="F:ornithine carbamoyltransferase activity"/>
    <property type="evidence" value="ECO:0007669"/>
    <property type="project" value="UniProtKB-EC"/>
</dbReference>
<dbReference type="EMBL" id="CP098755">
    <property type="protein sequence ID" value="USG65293.1"/>
    <property type="molecule type" value="Genomic_DNA"/>
</dbReference>
<dbReference type="NCBIfam" id="NF001986">
    <property type="entry name" value="PRK00779.1"/>
    <property type="match status" value="1"/>
</dbReference>
<dbReference type="InterPro" id="IPR006132">
    <property type="entry name" value="Asp/Orn_carbamoyltranf_P-bd"/>
</dbReference>
<gene>
    <name evidence="11" type="primary">argF</name>
    <name evidence="11" type="ORF">NDK47_24825</name>
</gene>
<evidence type="ECO:0000256" key="2">
    <source>
        <dbReference type="ARBA" id="ARBA00004975"/>
    </source>
</evidence>
<evidence type="ECO:0000313" key="12">
    <source>
        <dbReference type="Proteomes" id="UP001056500"/>
    </source>
</evidence>
<accession>A0ABY4WDN8</accession>
<dbReference type="PRINTS" id="PR00102">
    <property type="entry name" value="OTCASE"/>
</dbReference>
<dbReference type="PANTHER" id="PTHR45753">
    <property type="entry name" value="ORNITHINE CARBAMOYLTRANSFERASE, MITOCHONDRIAL"/>
    <property type="match status" value="1"/>
</dbReference>
<dbReference type="InterPro" id="IPR006131">
    <property type="entry name" value="Asp_carbamoyltransf_Asp/Orn-bd"/>
</dbReference>
<feature type="binding site" evidence="8">
    <location>
        <position position="97"/>
    </location>
    <ligand>
        <name>carbamoyl phosphate</name>
        <dbReference type="ChEBI" id="CHEBI:58228"/>
    </ligand>
</feature>
<dbReference type="PRINTS" id="PR00100">
    <property type="entry name" value="AOTCASE"/>
</dbReference>
<dbReference type="EC" id="2.1.3.3" evidence="4 8"/>
<dbReference type="HAMAP" id="MF_01109">
    <property type="entry name" value="OTCase"/>
    <property type="match status" value="1"/>
</dbReference>
<evidence type="ECO:0000256" key="6">
    <source>
        <dbReference type="ARBA" id="ARBA00022679"/>
    </source>
</evidence>
<reference evidence="11" key="1">
    <citation type="submission" date="2022-06" db="EMBL/GenBank/DDBJ databases">
        <title>Genome sequencing of Brevibacillus sp. BB3-R1.</title>
        <authorList>
            <person name="Heo J."/>
            <person name="Lee D."/>
            <person name="Won M."/>
            <person name="Han B.-H."/>
            <person name="Hong S.-B."/>
            <person name="Kwon S.-W."/>
        </authorList>
    </citation>
    <scope>NUCLEOTIDE SEQUENCE</scope>
    <source>
        <strain evidence="11">BB3-R1</strain>
    </source>
</reference>
<dbReference type="PANTHER" id="PTHR45753:SF3">
    <property type="entry name" value="ORNITHINE TRANSCARBAMYLASE, MITOCHONDRIAL"/>
    <property type="match status" value="1"/>
</dbReference>
<keyword evidence="6 8" id="KW-0808">Transferase</keyword>
<feature type="binding site" evidence="8">
    <location>
        <begin position="148"/>
        <end position="151"/>
    </location>
    <ligand>
        <name>carbamoyl phosphate</name>
        <dbReference type="ChEBI" id="CHEBI:58228"/>
    </ligand>
</feature>
<comment type="similarity">
    <text evidence="3 8">Belongs to the aspartate/ornithine carbamoyltransferase superfamily. OTCase family.</text>
</comment>
<name>A0ABY4WDN8_9BACL</name>
<organism evidence="11 12">
    <name type="scientific">Brevibacillus ruminantium</name>
    <dbReference type="NCBI Taxonomy" id="2950604"/>
    <lineage>
        <taxon>Bacteria</taxon>
        <taxon>Bacillati</taxon>
        <taxon>Bacillota</taxon>
        <taxon>Bacilli</taxon>
        <taxon>Bacillales</taxon>
        <taxon>Paenibacillaceae</taxon>
        <taxon>Brevibacillus</taxon>
    </lineage>
</organism>
<feature type="binding site" evidence="8">
    <location>
        <begin position="70"/>
        <end position="73"/>
    </location>
    <ligand>
        <name>carbamoyl phosphate</name>
        <dbReference type="ChEBI" id="CHEBI:58228"/>
    </ligand>
</feature>
<comment type="function">
    <text evidence="1">Reversibly catalyzes the transfer of the carbamoyl group from carbamoyl phosphate (CP) to the N(epsilon) atom of ornithine (ORN) to produce L-citrulline.</text>
</comment>
<evidence type="ECO:0000259" key="10">
    <source>
        <dbReference type="Pfam" id="PF02729"/>
    </source>
</evidence>
<feature type="domain" description="Aspartate/ornithine carbamoyltransferase Asp/Orn-binding" evidence="9">
    <location>
        <begin position="167"/>
        <end position="321"/>
    </location>
</feature>
<evidence type="ECO:0000313" key="11">
    <source>
        <dbReference type="EMBL" id="USG65293.1"/>
    </source>
</evidence>
<comment type="subcellular location">
    <subcellularLocation>
        <location evidence="8">Cytoplasm</location>
    </subcellularLocation>
</comment>
<dbReference type="InterPro" id="IPR002292">
    <property type="entry name" value="Orn/put_carbamltrans"/>
</dbReference>
<comment type="pathway">
    <text evidence="2">Amino-acid biosynthesis; L-arginine biosynthesis; L-arginine from L-ornithine and carbamoyl phosphate: step 1/3.</text>
</comment>
<keyword evidence="8" id="KW-0963">Cytoplasm</keyword>
<evidence type="ECO:0000256" key="3">
    <source>
        <dbReference type="ARBA" id="ARBA00007805"/>
    </source>
</evidence>
<evidence type="ECO:0000256" key="8">
    <source>
        <dbReference type="HAMAP-Rule" id="MF_01109"/>
    </source>
</evidence>
<dbReference type="SUPFAM" id="SSF53671">
    <property type="entry name" value="Aspartate/ornithine carbamoyltransferase"/>
    <property type="match status" value="1"/>
</dbReference>
<comment type="catalytic activity">
    <reaction evidence="7 8">
        <text>carbamoyl phosphate + L-ornithine = L-citrulline + phosphate + H(+)</text>
        <dbReference type="Rhea" id="RHEA:19513"/>
        <dbReference type="ChEBI" id="CHEBI:15378"/>
        <dbReference type="ChEBI" id="CHEBI:43474"/>
        <dbReference type="ChEBI" id="CHEBI:46911"/>
        <dbReference type="ChEBI" id="CHEBI:57743"/>
        <dbReference type="ChEBI" id="CHEBI:58228"/>
        <dbReference type="EC" id="2.1.3.3"/>
    </reaction>
</comment>
<feature type="domain" description="Aspartate/ornithine carbamoyltransferase carbamoyl-P binding" evidence="10">
    <location>
        <begin position="21"/>
        <end position="161"/>
    </location>
</feature>
<keyword evidence="12" id="KW-1185">Reference proteome</keyword>
<dbReference type="InterPro" id="IPR036901">
    <property type="entry name" value="Asp/Orn_carbamoylTrfase_sf"/>
</dbReference>
<sequence>MQSVKILDHFPNVQWASFKGKDLLRIDEFSGEELMQLLELAAHIKKLQKNGQPYQPLLGKTMGMIFDKASTRTRVSFEVGMHQLGGMAMFMSGKELQLGRGEPISDTAKVMSRYVDVIMIRTFSHAGVEELAEHATIPIINGLTDEFHPCQALADMLTIWEHKGKLKGIKLAYVGDGNNVANSLVLAGALLGLDVRVATPPGYEMNAEILEKAKVYAAANGGALLVTNDPVEAVQDADVVYTDVWTSMGFEEENEQRLKNFAAYQVNDELVSHAKPDYLFLHCLPAHREEEVSASVIDGSNSVVFDQAENRLHAQKAVLAAVVRI</sequence>
<evidence type="ECO:0000256" key="7">
    <source>
        <dbReference type="ARBA" id="ARBA00048772"/>
    </source>
</evidence>
<dbReference type="Proteomes" id="UP001056500">
    <property type="component" value="Chromosome"/>
</dbReference>
<dbReference type="Pfam" id="PF00185">
    <property type="entry name" value="OTCace"/>
    <property type="match status" value="1"/>
</dbReference>
<feature type="binding site" evidence="8">
    <location>
        <begin position="283"/>
        <end position="284"/>
    </location>
    <ligand>
        <name>carbamoyl phosphate</name>
        <dbReference type="ChEBI" id="CHEBI:58228"/>
    </ligand>
</feature>
<dbReference type="PROSITE" id="PS00097">
    <property type="entry name" value="CARBAMOYLTRANSFERASE"/>
    <property type="match status" value="1"/>
</dbReference>
<dbReference type="InterPro" id="IPR024904">
    <property type="entry name" value="OTCase_ArgI"/>
</dbReference>
<evidence type="ECO:0000256" key="1">
    <source>
        <dbReference type="ARBA" id="ARBA00003822"/>
    </source>
</evidence>
<dbReference type="Pfam" id="PF02729">
    <property type="entry name" value="OTCace_N"/>
    <property type="match status" value="1"/>
</dbReference>
<evidence type="ECO:0000259" key="9">
    <source>
        <dbReference type="Pfam" id="PF00185"/>
    </source>
</evidence>
<feature type="binding site" evidence="8">
    <location>
        <position position="121"/>
    </location>
    <ligand>
        <name>carbamoyl phosphate</name>
        <dbReference type="ChEBI" id="CHEBI:58228"/>
    </ligand>
</feature>
<dbReference type="Gene3D" id="3.40.50.1370">
    <property type="entry name" value="Aspartate/ornithine carbamoyltransferase"/>
    <property type="match status" value="2"/>
</dbReference>